<keyword evidence="1 3" id="KW-0238">DNA-binding</keyword>
<dbReference type="SUPFAM" id="SSF47413">
    <property type="entry name" value="lambda repressor-like DNA-binding domains"/>
    <property type="match status" value="1"/>
</dbReference>
<dbReference type="PANTHER" id="PTHR46558:SF11">
    <property type="entry name" value="HTH-TYPE TRANSCRIPTIONAL REGULATOR XRE"/>
    <property type="match status" value="1"/>
</dbReference>
<dbReference type="GO" id="GO:0003677">
    <property type="term" value="F:DNA binding"/>
    <property type="evidence" value="ECO:0007669"/>
    <property type="project" value="UniProtKB-KW"/>
</dbReference>
<evidence type="ECO:0000313" key="4">
    <source>
        <dbReference type="Proteomes" id="UP000034544"/>
    </source>
</evidence>
<accession>A0A0G0YCM3</accession>
<dbReference type="PANTHER" id="PTHR46558">
    <property type="entry name" value="TRACRIPTIONAL REGULATORY PROTEIN-RELATED-RELATED"/>
    <property type="match status" value="1"/>
</dbReference>
<gene>
    <name evidence="3" type="ORF">UU59_C0009G0012</name>
</gene>
<dbReference type="Gene3D" id="1.10.260.40">
    <property type="entry name" value="lambda repressor-like DNA-binding domains"/>
    <property type="match status" value="1"/>
</dbReference>
<dbReference type="Proteomes" id="UP000034544">
    <property type="component" value="Unassembled WGS sequence"/>
</dbReference>
<proteinExistence type="predicted"/>
<comment type="caution">
    <text evidence="3">The sequence shown here is derived from an EMBL/GenBank/DDBJ whole genome shotgun (WGS) entry which is preliminary data.</text>
</comment>
<dbReference type="SMART" id="SM00530">
    <property type="entry name" value="HTH_XRE"/>
    <property type="match status" value="1"/>
</dbReference>
<dbReference type="InterPro" id="IPR001387">
    <property type="entry name" value="Cro/C1-type_HTH"/>
</dbReference>
<dbReference type="CDD" id="cd00093">
    <property type="entry name" value="HTH_XRE"/>
    <property type="match status" value="1"/>
</dbReference>
<dbReference type="EMBL" id="LCBF01000009">
    <property type="protein sequence ID" value="KKS07321.1"/>
    <property type="molecule type" value="Genomic_DNA"/>
</dbReference>
<reference evidence="3 4" key="1">
    <citation type="journal article" date="2015" name="Nature">
        <title>rRNA introns, odd ribosomes, and small enigmatic genomes across a large radiation of phyla.</title>
        <authorList>
            <person name="Brown C.T."/>
            <person name="Hug L.A."/>
            <person name="Thomas B.C."/>
            <person name="Sharon I."/>
            <person name="Castelle C.J."/>
            <person name="Singh A."/>
            <person name="Wilkins M.J."/>
            <person name="Williams K.H."/>
            <person name="Banfield J.F."/>
        </authorList>
    </citation>
    <scope>NUCLEOTIDE SEQUENCE [LARGE SCALE GENOMIC DNA]</scope>
</reference>
<dbReference type="AlphaFoldDB" id="A0A0G0YCM3"/>
<evidence type="ECO:0000256" key="1">
    <source>
        <dbReference type="ARBA" id="ARBA00023125"/>
    </source>
</evidence>
<name>A0A0G0YCM3_UNCKA</name>
<dbReference type="InterPro" id="IPR010982">
    <property type="entry name" value="Lambda_DNA-bd_dom_sf"/>
</dbReference>
<dbReference type="PROSITE" id="PS50943">
    <property type="entry name" value="HTH_CROC1"/>
    <property type="match status" value="1"/>
</dbReference>
<evidence type="ECO:0000259" key="2">
    <source>
        <dbReference type="PROSITE" id="PS50943"/>
    </source>
</evidence>
<dbReference type="Pfam" id="PF01381">
    <property type="entry name" value="HTH_3"/>
    <property type="match status" value="1"/>
</dbReference>
<organism evidence="3 4">
    <name type="scientific">candidate division WWE3 bacterium GW2011_GWE1_41_27</name>
    <dbReference type="NCBI Taxonomy" id="1619131"/>
    <lineage>
        <taxon>Bacteria</taxon>
        <taxon>Katanobacteria</taxon>
    </lineage>
</organism>
<feature type="domain" description="HTH cro/C1-type" evidence="2">
    <location>
        <begin position="8"/>
        <end position="62"/>
    </location>
</feature>
<evidence type="ECO:0000313" key="3">
    <source>
        <dbReference type="EMBL" id="KKS07321.1"/>
    </source>
</evidence>
<sequence length="91" mass="10435">MSIIGEKIRDIRNEFKLSQYRFGKKIGVSGKTVSAYETGRAVPPEKIINEISEVFSTPILYMNKIEKCKLRDQIISVKNFVENLEKVLAEN</sequence>
<protein>
    <submittedName>
        <fullName evidence="3">DNA-binding helix-turn-helix protein</fullName>
    </submittedName>
</protein>